<evidence type="ECO:0000313" key="14">
    <source>
        <dbReference type="Proteomes" id="UP000887566"/>
    </source>
</evidence>
<evidence type="ECO:0000256" key="8">
    <source>
        <dbReference type="ARBA" id="ARBA00023125"/>
    </source>
</evidence>
<dbReference type="GO" id="GO:0003677">
    <property type="term" value="F:DNA binding"/>
    <property type="evidence" value="ECO:0007669"/>
    <property type="project" value="UniProtKB-KW"/>
</dbReference>
<keyword evidence="7" id="KW-0805">Transcription regulation</keyword>
<dbReference type="Proteomes" id="UP000887566">
    <property type="component" value="Unplaced"/>
</dbReference>
<evidence type="ECO:0000256" key="12">
    <source>
        <dbReference type="PROSITE-ProRule" id="PRU00191"/>
    </source>
</evidence>
<dbReference type="SUPFAM" id="SSF55550">
    <property type="entry name" value="SH2 domain"/>
    <property type="match status" value="1"/>
</dbReference>
<dbReference type="PROSITE" id="PS50001">
    <property type="entry name" value="SH2"/>
    <property type="match status" value="1"/>
</dbReference>
<dbReference type="Gene3D" id="2.60.40.630">
    <property type="entry name" value="STAT transcription factor, DNA-binding domain"/>
    <property type="match status" value="1"/>
</dbReference>
<keyword evidence="9" id="KW-0010">Activator</keyword>
<evidence type="ECO:0000256" key="1">
    <source>
        <dbReference type="ARBA" id="ARBA00004123"/>
    </source>
</evidence>
<keyword evidence="5" id="KW-0597">Phosphoprotein</keyword>
<dbReference type="Gene3D" id="3.30.505.10">
    <property type="entry name" value="SH2 domain"/>
    <property type="match status" value="1"/>
</dbReference>
<evidence type="ECO:0000313" key="15">
    <source>
        <dbReference type="WBParaSite" id="PSAMB.scaffold4335size14976.g24032.t1"/>
    </source>
</evidence>
<keyword evidence="14" id="KW-1185">Reference proteome</keyword>
<evidence type="ECO:0000256" key="2">
    <source>
        <dbReference type="ARBA" id="ARBA00004496"/>
    </source>
</evidence>
<dbReference type="InterPro" id="IPR001217">
    <property type="entry name" value="STAT"/>
</dbReference>
<dbReference type="InterPro" id="IPR000980">
    <property type="entry name" value="SH2"/>
</dbReference>
<evidence type="ECO:0000256" key="11">
    <source>
        <dbReference type="ARBA" id="ARBA00023242"/>
    </source>
</evidence>
<dbReference type="GO" id="GO:0007165">
    <property type="term" value="P:signal transduction"/>
    <property type="evidence" value="ECO:0007669"/>
    <property type="project" value="InterPro"/>
</dbReference>
<dbReference type="InterPro" id="IPR048988">
    <property type="entry name" value="STAT_linker"/>
</dbReference>
<keyword evidence="6 12" id="KW-0727">SH2 domain</keyword>
<protein>
    <submittedName>
        <fullName evidence="15">SH2 domain-containing protein</fullName>
    </submittedName>
</protein>
<sequence length="647" mass="71793">MTYNAESINLNEFDINDLADISANLQISPNRGAEFIEQSLPLILQKLSHTEQDLKQKTQLMLADVLPNYERLQRLTQIGALLNDELNQQTVSIKRQYPALFKEVKHVIKYARQLLLLLQQLEQMHPSYITQAKSMTQSFSQQCSLLYDQLVKRAILVVKQPDEIIKKGNQFDTQIVLLIDIPSPTPSVRIRIISAADAELLKTGAAQCTQISPAATTVNNQGTLNFNNGNLHSHFSKKPTLKEISSRVNTAGGRRLAVTEQKYVVLYEIVLSSAVASGGTETIWALSLPIVLIVHASQLSDAYATIIWDRMFHNENEADWGQFSWLLNVIFKHITGATSRALSDSDMLYFRNKLDVKANGKLTFQQFAKNKTTADFTFWTWFESIAQLIKVKLLPYWEKGYIIGFSSKEELSEIMSRTNQAAFLLRFSDSKLGTVSLSTFRHDSSGLMYHAPYLLPLENIGSAGSIVSLLRDFDQIQHIRYICNVHSGLTDKTVVFSDPELNVVPNSGNATADGTTGYHKLTLVIKGTSTESADDQRLCDSISSSMSEASCYDNCPYASAPASNLGAVDYTDAAQSTSSRGTPNIDASLGESLHAYGSTQNQWAPSSADYLPHHVNYELNANLPSTIATAMANIDANEGLMYPHNNL</sequence>
<dbReference type="AlphaFoldDB" id="A0A914WMY6"/>
<dbReference type="InterPro" id="IPR012345">
    <property type="entry name" value="STAT_TF_DNA-bd_N"/>
</dbReference>
<organism evidence="14 15">
    <name type="scientific">Plectus sambesii</name>
    <dbReference type="NCBI Taxonomy" id="2011161"/>
    <lineage>
        <taxon>Eukaryota</taxon>
        <taxon>Metazoa</taxon>
        <taxon>Ecdysozoa</taxon>
        <taxon>Nematoda</taxon>
        <taxon>Chromadorea</taxon>
        <taxon>Plectida</taxon>
        <taxon>Plectina</taxon>
        <taxon>Plectoidea</taxon>
        <taxon>Plectidae</taxon>
        <taxon>Plectus</taxon>
    </lineage>
</organism>
<comment type="subcellular location">
    <subcellularLocation>
        <location evidence="2">Cytoplasm</location>
    </subcellularLocation>
    <subcellularLocation>
        <location evidence="1">Nucleus</location>
    </subcellularLocation>
</comment>
<evidence type="ECO:0000256" key="7">
    <source>
        <dbReference type="ARBA" id="ARBA00023015"/>
    </source>
</evidence>
<dbReference type="InterPro" id="IPR013801">
    <property type="entry name" value="STAT_TF_DNA-bd"/>
</dbReference>
<evidence type="ECO:0000259" key="13">
    <source>
        <dbReference type="PROSITE" id="PS50001"/>
    </source>
</evidence>
<dbReference type="GO" id="GO:0003700">
    <property type="term" value="F:DNA-binding transcription factor activity"/>
    <property type="evidence" value="ECO:0007669"/>
    <property type="project" value="InterPro"/>
</dbReference>
<dbReference type="Gene3D" id="1.10.238.10">
    <property type="entry name" value="EF-hand"/>
    <property type="match status" value="1"/>
</dbReference>
<feature type="domain" description="SH2" evidence="13">
    <location>
        <begin position="397"/>
        <end position="480"/>
    </location>
</feature>
<dbReference type="Pfam" id="PF02864">
    <property type="entry name" value="STAT_bind"/>
    <property type="match status" value="1"/>
</dbReference>
<dbReference type="SUPFAM" id="SSF49417">
    <property type="entry name" value="p53-like transcription factors"/>
    <property type="match status" value="1"/>
</dbReference>
<name>A0A914WMY6_9BILA</name>
<dbReference type="WBParaSite" id="PSAMB.scaffold4335size14976.g24032.t1">
    <property type="protein sequence ID" value="PSAMB.scaffold4335size14976.g24032.t1"/>
    <property type="gene ID" value="PSAMB.scaffold4335size14976.g24032"/>
</dbReference>
<dbReference type="PANTHER" id="PTHR11801">
    <property type="entry name" value="SIGNAL TRANSDUCER AND ACTIVATOR OF TRANSCRIPTION"/>
    <property type="match status" value="1"/>
</dbReference>
<evidence type="ECO:0000256" key="10">
    <source>
        <dbReference type="ARBA" id="ARBA00023163"/>
    </source>
</evidence>
<reference evidence="15" key="1">
    <citation type="submission" date="2022-11" db="UniProtKB">
        <authorList>
            <consortium name="WormBaseParasite"/>
        </authorList>
    </citation>
    <scope>IDENTIFICATION</scope>
</reference>
<evidence type="ECO:0000256" key="5">
    <source>
        <dbReference type="ARBA" id="ARBA00022553"/>
    </source>
</evidence>
<evidence type="ECO:0000256" key="9">
    <source>
        <dbReference type="ARBA" id="ARBA00023159"/>
    </source>
</evidence>
<dbReference type="InterPro" id="IPR008967">
    <property type="entry name" value="p53-like_TF_DNA-bd_sf"/>
</dbReference>
<proteinExistence type="inferred from homology"/>
<keyword evidence="8" id="KW-0238">DNA-binding</keyword>
<comment type="similarity">
    <text evidence="3">Belongs to the transcription factor STAT family.</text>
</comment>
<dbReference type="Pfam" id="PF21354">
    <property type="entry name" value="STAT_linker"/>
    <property type="match status" value="1"/>
</dbReference>
<accession>A0A914WMY6</accession>
<evidence type="ECO:0000256" key="4">
    <source>
        <dbReference type="ARBA" id="ARBA00022490"/>
    </source>
</evidence>
<dbReference type="GO" id="GO:0005737">
    <property type="term" value="C:cytoplasm"/>
    <property type="evidence" value="ECO:0007669"/>
    <property type="project" value="UniProtKB-SubCell"/>
</dbReference>
<evidence type="ECO:0000256" key="3">
    <source>
        <dbReference type="ARBA" id="ARBA00005586"/>
    </source>
</evidence>
<dbReference type="InterPro" id="IPR036860">
    <property type="entry name" value="SH2_dom_sf"/>
</dbReference>
<keyword evidence="10" id="KW-0804">Transcription</keyword>
<keyword evidence="11" id="KW-0539">Nucleus</keyword>
<keyword evidence="4" id="KW-0963">Cytoplasm</keyword>
<evidence type="ECO:0000256" key="6">
    <source>
        <dbReference type="ARBA" id="ARBA00022999"/>
    </source>
</evidence>
<dbReference type="GO" id="GO:0005634">
    <property type="term" value="C:nucleus"/>
    <property type="evidence" value="ECO:0007669"/>
    <property type="project" value="UniProtKB-SubCell"/>
</dbReference>